<feature type="region of interest" description="Disordered" evidence="12">
    <location>
        <begin position="480"/>
        <end position="547"/>
    </location>
</feature>
<feature type="compositionally biased region" description="Low complexity" evidence="12">
    <location>
        <begin position="531"/>
        <end position="547"/>
    </location>
</feature>
<name>A0A6F8PPT4_9GAMM</name>
<sequence length="793" mass="85502">MSYTVLARKWRPKKFSELVGQAHVMQALSNALDQQRLHHAYLFTGTRGVGKTTIARIFAKALNCETGITSTPCGVCANCKSIDEGRFVDLIEVDAASKTKVDDTRELLDNVQYAAVQGRFKVYLIDEVHMLSKSSFNALLKTLEEPPEHVKFLLATTDPHKLPVTVLSRCLQFNLMRLTQVQIANHLAFILQQEAIPFEEAALAMIAKSADGSARDSLSILDQAIAFGAGEVRFAPVQAMLGLVDQQFTEHLLQALLAQSAEQLKEVLQQLAAMGVDYSALLSQLIEALHQVALVQVLGNLGEVAVIDETQLALLAEHLSPQQIQMFYQIALLSRQDMRLAPDERIGFEMAMLRMLAFSPSASTPSAFNEQNGSENAQKQPGLVNFEPKSASSAPQTPPAPAVSQASQVLQNLKASSVAKPTMPAPPETPVATVRPAVAEAVQPTVSSTLEVPPVNLEPTPVEKDANHLASLHARLQQTLGKPNSSAQTPAQATPAQTNSSPKSYDANPMSSGLSAKMSAMMAKQKGGGFSNSSAPSPPSAAVAVAQPTPPQDLEVVTDMGEPPAWFDETYADDAPSAPMVPQEDSQTTSLAPQQNSVEQPIEPPFNPPFVGVPETQTIAEGAPVIANDMLEPSAQPAMVTENPLAENITSVAPPTLSAEGSHLIEEWLSLLAQIKPEGMAEALAHQSALVAVSAEFITLCVAPGQMLAKTELAVTRLTQALQRVFGAHFQLQFVEQVASELMMTPATYWQIQAQQKQQQALSSIHADERVAEFQKRFNMRLIESSIKPIEQI</sequence>
<dbReference type="Pfam" id="PF13177">
    <property type="entry name" value="DNA_pol3_delta2"/>
    <property type="match status" value="1"/>
</dbReference>
<evidence type="ECO:0000256" key="2">
    <source>
        <dbReference type="ARBA" id="ARBA00022679"/>
    </source>
</evidence>
<dbReference type="EC" id="2.7.7.7" evidence="11"/>
<evidence type="ECO:0000256" key="8">
    <source>
        <dbReference type="ARBA" id="ARBA00022840"/>
    </source>
</evidence>
<evidence type="ECO:0000256" key="4">
    <source>
        <dbReference type="ARBA" id="ARBA00022705"/>
    </source>
</evidence>
<evidence type="ECO:0000256" key="7">
    <source>
        <dbReference type="ARBA" id="ARBA00022833"/>
    </source>
</evidence>
<organism evidence="14 15">
    <name type="scientific">Thiosulfativibrio zosterae</name>
    <dbReference type="NCBI Taxonomy" id="2675053"/>
    <lineage>
        <taxon>Bacteria</taxon>
        <taxon>Pseudomonadati</taxon>
        <taxon>Pseudomonadota</taxon>
        <taxon>Gammaproteobacteria</taxon>
        <taxon>Thiotrichales</taxon>
        <taxon>Piscirickettsiaceae</taxon>
        <taxon>Thiosulfativibrio</taxon>
    </lineage>
</organism>
<evidence type="ECO:0000256" key="3">
    <source>
        <dbReference type="ARBA" id="ARBA00022695"/>
    </source>
</evidence>
<comment type="subunit">
    <text evidence="11">DNA polymerase III contains a core (composed of alpha, epsilon and theta chains) that associates with a tau subunit. This core dimerizes to form the POLIII' complex. PolIII' associates with the gamma complex (composed of gamma, delta, delta', psi and chi chains) and with the beta chain to form the complete DNA polymerase III complex.</text>
</comment>
<dbReference type="GO" id="GO:0006261">
    <property type="term" value="P:DNA-templated DNA replication"/>
    <property type="evidence" value="ECO:0007669"/>
    <property type="project" value="TreeGrafter"/>
</dbReference>
<dbReference type="GO" id="GO:0003887">
    <property type="term" value="F:DNA-directed DNA polymerase activity"/>
    <property type="evidence" value="ECO:0007669"/>
    <property type="project" value="UniProtKB-KW"/>
</dbReference>
<dbReference type="SUPFAM" id="SSF52540">
    <property type="entry name" value="P-loop containing nucleoside triphosphate hydrolases"/>
    <property type="match status" value="1"/>
</dbReference>
<keyword evidence="2 11" id="KW-0808">Transferase</keyword>
<evidence type="ECO:0000313" key="15">
    <source>
        <dbReference type="Proteomes" id="UP000501466"/>
    </source>
</evidence>
<dbReference type="Gene3D" id="1.10.8.60">
    <property type="match status" value="1"/>
</dbReference>
<dbReference type="PRINTS" id="PR00300">
    <property type="entry name" value="CLPPROTEASEA"/>
</dbReference>
<evidence type="ECO:0000259" key="13">
    <source>
        <dbReference type="SMART" id="SM00382"/>
    </source>
</evidence>
<dbReference type="GO" id="GO:0009360">
    <property type="term" value="C:DNA polymerase III complex"/>
    <property type="evidence" value="ECO:0007669"/>
    <property type="project" value="InterPro"/>
</dbReference>
<dbReference type="InterPro" id="IPR038249">
    <property type="entry name" value="PolIII_tau_V_sf"/>
</dbReference>
<dbReference type="PANTHER" id="PTHR11669">
    <property type="entry name" value="REPLICATION FACTOR C / DNA POLYMERASE III GAMMA-TAU SUBUNIT"/>
    <property type="match status" value="1"/>
</dbReference>
<feature type="region of interest" description="Disordered" evidence="12">
    <location>
        <begin position="564"/>
        <end position="603"/>
    </location>
</feature>
<dbReference type="InterPro" id="IPR027417">
    <property type="entry name" value="P-loop_NTPase"/>
</dbReference>
<dbReference type="AlphaFoldDB" id="A0A6F8PPT4"/>
<evidence type="ECO:0000256" key="11">
    <source>
        <dbReference type="RuleBase" id="RU364063"/>
    </source>
</evidence>
<dbReference type="InterPro" id="IPR001270">
    <property type="entry name" value="ClpA/B"/>
</dbReference>
<dbReference type="InterPro" id="IPR050238">
    <property type="entry name" value="DNA_Rep/Repair_Clamp_Loader"/>
</dbReference>
<feature type="compositionally biased region" description="Polar residues" evidence="12">
    <location>
        <begin position="369"/>
        <end position="379"/>
    </location>
</feature>
<keyword evidence="9 11" id="KW-0239">DNA-directed DNA polymerase</keyword>
<evidence type="ECO:0000256" key="12">
    <source>
        <dbReference type="SAM" id="MobiDB-lite"/>
    </source>
</evidence>
<dbReference type="Gene3D" id="1.20.272.10">
    <property type="match status" value="1"/>
</dbReference>
<comment type="function">
    <text evidence="11">DNA polymerase III is a complex, multichain enzyme responsible for most of the replicative synthesis in bacteria. This DNA polymerase also exhibits 3' to 5' exonuclease activity.</text>
</comment>
<proteinExistence type="inferred from homology"/>
<dbReference type="InterPro" id="IPR021029">
    <property type="entry name" value="DNA_pol_III_tau_dom-5"/>
</dbReference>
<evidence type="ECO:0000256" key="5">
    <source>
        <dbReference type="ARBA" id="ARBA00022723"/>
    </source>
</evidence>
<dbReference type="Pfam" id="PF22608">
    <property type="entry name" value="DNAX_ATPase_lid"/>
    <property type="match status" value="1"/>
</dbReference>
<keyword evidence="8 11" id="KW-0067">ATP-binding</keyword>
<dbReference type="GO" id="GO:0003677">
    <property type="term" value="F:DNA binding"/>
    <property type="evidence" value="ECO:0007669"/>
    <property type="project" value="InterPro"/>
</dbReference>
<dbReference type="SMART" id="SM00382">
    <property type="entry name" value="AAA"/>
    <property type="match status" value="1"/>
</dbReference>
<protein>
    <recommendedName>
        <fullName evidence="11">DNA polymerase III subunit gamma/tau</fullName>
        <ecNumber evidence="11">2.7.7.7</ecNumber>
    </recommendedName>
</protein>
<dbReference type="InterPro" id="IPR045085">
    <property type="entry name" value="HLD_clamp_pol_III_gamma_tau"/>
</dbReference>
<comment type="similarity">
    <text evidence="1 11">Belongs to the DnaX/STICHEL family.</text>
</comment>
<dbReference type="EMBL" id="AP021888">
    <property type="protein sequence ID" value="BBP44115.1"/>
    <property type="molecule type" value="Genomic_DNA"/>
</dbReference>
<comment type="catalytic activity">
    <reaction evidence="10 11">
        <text>DNA(n) + a 2'-deoxyribonucleoside 5'-triphosphate = DNA(n+1) + diphosphate</text>
        <dbReference type="Rhea" id="RHEA:22508"/>
        <dbReference type="Rhea" id="RHEA-COMP:17339"/>
        <dbReference type="Rhea" id="RHEA-COMP:17340"/>
        <dbReference type="ChEBI" id="CHEBI:33019"/>
        <dbReference type="ChEBI" id="CHEBI:61560"/>
        <dbReference type="ChEBI" id="CHEBI:173112"/>
        <dbReference type="EC" id="2.7.7.7"/>
    </reaction>
</comment>
<dbReference type="InterPro" id="IPR022754">
    <property type="entry name" value="DNA_pol_III_gamma-3"/>
</dbReference>
<dbReference type="RefSeq" id="WP_173291863.1">
    <property type="nucleotide sequence ID" value="NZ_AP021888.1"/>
</dbReference>
<evidence type="ECO:0000256" key="9">
    <source>
        <dbReference type="ARBA" id="ARBA00022932"/>
    </source>
</evidence>
<dbReference type="KEGG" id="tzo:THMIRHAT_18610"/>
<dbReference type="InterPro" id="IPR003593">
    <property type="entry name" value="AAA+_ATPase"/>
</dbReference>
<feature type="domain" description="AAA+ ATPase" evidence="13">
    <location>
        <begin position="37"/>
        <end position="177"/>
    </location>
</feature>
<dbReference type="InterPro" id="IPR008921">
    <property type="entry name" value="DNA_pol3_clamp-load_cplx_C"/>
</dbReference>
<reference evidence="15" key="1">
    <citation type="submission" date="2019-11" db="EMBL/GenBank/DDBJ databases">
        <title>Isolation and characterization of two novel species in the genus Thiomicrorhabdus.</title>
        <authorList>
            <person name="Mochizuki J."/>
            <person name="Kojima H."/>
            <person name="Fukui M."/>
        </authorList>
    </citation>
    <scope>NUCLEOTIDE SEQUENCE [LARGE SCALE GENOMIC DNA]</scope>
    <source>
        <strain evidence="15">AkT22</strain>
    </source>
</reference>
<dbReference type="SUPFAM" id="SSF48019">
    <property type="entry name" value="post-AAA+ oligomerization domain-like"/>
    <property type="match status" value="1"/>
</dbReference>
<dbReference type="Gene3D" id="3.40.50.300">
    <property type="entry name" value="P-loop containing nucleotide triphosphate hydrolases"/>
    <property type="match status" value="1"/>
</dbReference>
<evidence type="ECO:0000256" key="6">
    <source>
        <dbReference type="ARBA" id="ARBA00022741"/>
    </source>
</evidence>
<dbReference type="InterPro" id="IPR012763">
    <property type="entry name" value="DNA_pol_III_sug/sutau_N"/>
</dbReference>
<accession>A0A6F8PPT4</accession>
<keyword evidence="6 11" id="KW-0547">Nucleotide-binding</keyword>
<keyword evidence="15" id="KW-1185">Reference proteome</keyword>
<keyword evidence="7" id="KW-0862">Zinc</keyword>
<dbReference type="Pfam" id="PF12169">
    <property type="entry name" value="DNA_pol3_gamma3"/>
    <property type="match status" value="1"/>
</dbReference>
<gene>
    <name evidence="14" type="primary">dnaZX</name>
    <name evidence="11" type="synonym">dnaX</name>
    <name evidence="14" type="ORF">THMIRHAT_18610</name>
</gene>
<keyword evidence="5" id="KW-0479">Metal-binding</keyword>
<feature type="region of interest" description="Disordered" evidence="12">
    <location>
        <begin position="364"/>
        <end position="408"/>
    </location>
</feature>
<dbReference type="PANTHER" id="PTHR11669:SF0">
    <property type="entry name" value="PROTEIN STICHEL-LIKE 2"/>
    <property type="match status" value="1"/>
</dbReference>
<keyword evidence="4 11" id="KW-0235">DNA replication</keyword>
<evidence type="ECO:0000256" key="1">
    <source>
        <dbReference type="ARBA" id="ARBA00006360"/>
    </source>
</evidence>
<evidence type="ECO:0000313" key="14">
    <source>
        <dbReference type="EMBL" id="BBP44115.1"/>
    </source>
</evidence>
<dbReference type="NCBIfam" id="NF004046">
    <property type="entry name" value="PRK05563.1"/>
    <property type="match status" value="1"/>
</dbReference>
<dbReference type="NCBIfam" id="TIGR02397">
    <property type="entry name" value="dnaX_nterm"/>
    <property type="match status" value="1"/>
</dbReference>
<dbReference type="Pfam" id="PF12170">
    <property type="entry name" value="DNA_pol3_tau_5"/>
    <property type="match status" value="1"/>
</dbReference>
<dbReference type="Gene3D" id="3.30.300.150">
    <property type="entry name" value="DNA polymerase III, tau subunit, domain V"/>
    <property type="match status" value="1"/>
</dbReference>
<dbReference type="FunFam" id="1.10.8.60:FF:000013">
    <property type="entry name" value="DNA polymerase III subunit gamma/tau"/>
    <property type="match status" value="1"/>
</dbReference>
<dbReference type="GO" id="GO:0046872">
    <property type="term" value="F:metal ion binding"/>
    <property type="evidence" value="ECO:0007669"/>
    <property type="project" value="UniProtKB-KW"/>
</dbReference>
<dbReference type="CDD" id="cd18137">
    <property type="entry name" value="HLD_clamp_pol_III_gamma_tau"/>
    <property type="match status" value="1"/>
</dbReference>
<evidence type="ECO:0000256" key="10">
    <source>
        <dbReference type="ARBA" id="ARBA00049244"/>
    </source>
</evidence>
<dbReference type="NCBIfam" id="NF005942">
    <property type="entry name" value="PRK07994.1"/>
    <property type="match status" value="1"/>
</dbReference>
<dbReference type="FunFam" id="3.40.50.300:FF:000014">
    <property type="entry name" value="DNA polymerase III subunit gamma/tau"/>
    <property type="match status" value="1"/>
</dbReference>
<dbReference type="FunFam" id="1.20.272.10:FF:000003">
    <property type="entry name" value="DNA polymerase III subunit gamma/tau"/>
    <property type="match status" value="1"/>
</dbReference>
<feature type="compositionally biased region" description="Polar residues" evidence="12">
    <location>
        <begin position="499"/>
        <end position="514"/>
    </location>
</feature>
<dbReference type="CDD" id="cd00009">
    <property type="entry name" value="AAA"/>
    <property type="match status" value="1"/>
</dbReference>
<feature type="compositionally biased region" description="Low complexity" evidence="12">
    <location>
        <begin position="487"/>
        <end position="498"/>
    </location>
</feature>
<dbReference type="GO" id="GO:0005524">
    <property type="term" value="F:ATP binding"/>
    <property type="evidence" value="ECO:0007669"/>
    <property type="project" value="UniProtKB-KW"/>
</dbReference>
<keyword evidence="3 11" id="KW-0548">Nucleotidyltransferase</keyword>
<feature type="compositionally biased region" description="Polar residues" evidence="12">
    <location>
        <begin position="584"/>
        <end position="599"/>
    </location>
</feature>
<dbReference type="Proteomes" id="UP000501466">
    <property type="component" value="Chromosome"/>
</dbReference>